<keyword evidence="3" id="KW-1185">Reference proteome</keyword>
<organism evidence="2 3">
    <name type="scientific">Geranomyces variabilis</name>
    <dbReference type="NCBI Taxonomy" id="109894"/>
    <lineage>
        <taxon>Eukaryota</taxon>
        <taxon>Fungi</taxon>
        <taxon>Fungi incertae sedis</taxon>
        <taxon>Chytridiomycota</taxon>
        <taxon>Chytridiomycota incertae sedis</taxon>
        <taxon>Chytridiomycetes</taxon>
        <taxon>Spizellomycetales</taxon>
        <taxon>Powellomycetaceae</taxon>
        <taxon>Geranomyces</taxon>
    </lineage>
</organism>
<feature type="signal peptide" evidence="1">
    <location>
        <begin position="1"/>
        <end position="19"/>
    </location>
</feature>
<evidence type="ECO:0000313" key="2">
    <source>
        <dbReference type="EMBL" id="KAJ3175289.1"/>
    </source>
</evidence>
<proteinExistence type="predicted"/>
<evidence type="ECO:0000256" key="1">
    <source>
        <dbReference type="SAM" id="SignalP"/>
    </source>
</evidence>
<dbReference type="AlphaFoldDB" id="A0AAD5TG06"/>
<comment type="caution">
    <text evidence="2">The sequence shown here is derived from an EMBL/GenBank/DDBJ whole genome shotgun (WGS) entry which is preliminary data.</text>
</comment>
<feature type="chain" id="PRO_5041979599" evidence="1">
    <location>
        <begin position="20"/>
        <end position="397"/>
    </location>
</feature>
<accession>A0AAD5TG06</accession>
<reference evidence="2" key="1">
    <citation type="submission" date="2020-05" db="EMBL/GenBank/DDBJ databases">
        <title>Phylogenomic resolution of chytrid fungi.</title>
        <authorList>
            <person name="Stajich J.E."/>
            <person name="Amses K."/>
            <person name="Simmons R."/>
            <person name="Seto K."/>
            <person name="Myers J."/>
            <person name="Bonds A."/>
            <person name="Quandt C.A."/>
            <person name="Barry K."/>
            <person name="Liu P."/>
            <person name="Grigoriev I."/>
            <person name="Longcore J.E."/>
            <person name="James T.Y."/>
        </authorList>
    </citation>
    <scope>NUCLEOTIDE SEQUENCE</scope>
    <source>
        <strain evidence="2">JEL0379</strain>
    </source>
</reference>
<dbReference type="EMBL" id="JADGJQ010000054">
    <property type="protein sequence ID" value="KAJ3175289.1"/>
    <property type="molecule type" value="Genomic_DNA"/>
</dbReference>
<gene>
    <name evidence="2" type="ORF">HDU87_006371</name>
</gene>
<sequence>MQALAFAVWLALASGPTAAQNLLFYSTYTGSDCSGGIIGPTQSLNGRCLLIYNSTTQASTPVQYSCNSTFVTASLFTPITTTVGFSANAPCPGSSVNSKTVPVLSLIPASATSVVPGGGFPWFQVNYALSGDDQGKPEPAGGPDAGPSTLGATCTADSQCTTAQCTDGICSPGGALAAGKACFTAADCASGNCLAGSCAVKGKEAGIGQACNSSDSCESGKCAASVCTFANTGPGALLVANRTSTVVGFKPNVAAVYSLPGNLGLALTASAGAIINVTVSPDPPTGLTAPAKGISTYYNFDLSTNSSFSANLTFVYVDALLTALSYDPANLAWARFNTDTQKWESKPGSVDTVAKTVTYQTSSFSTWTVISVTSAATRLALTPAAFLVVALTMMVAM</sequence>
<name>A0AAD5TG06_9FUNG</name>
<evidence type="ECO:0000313" key="3">
    <source>
        <dbReference type="Proteomes" id="UP001212152"/>
    </source>
</evidence>
<protein>
    <submittedName>
        <fullName evidence="2">Uncharacterized protein</fullName>
    </submittedName>
</protein>
<dbReference type="Proteomes" id="UP001212152">
    <property type="component" value="Unassembled WGS sequence"/>
</dbReference>
<keyword evidence="1" id="KW-0732">Signal</keyword>